<dbReference type="RefSeq" id="WP_189143547.1">
    <property type="nucleotide sequence ID" value="NZ_BMNK01000018.1"/>
</dbReference>
<keyword evidence="3" id="KW-1185">Reference proteome</keyword>
<comment type="caution">
    <text evidence="2">The sequence shown here is derived from an EMBL/GenBank/DDBJ whole genome shotgun (WGS) entry which is preliminary data.</text>
</comment>
<reference evidence="2" key="1">
    <citation type="journal article" date="2014" name="Int. J. Syst. Evol. Microbiol.">
        <title>Complete genome sequence of Corynebacterium casei LMG S-19264T (=DSM 44701T), isolated from a smear-ripened cheese.</title>
        <authorList>
            <consortium name="US DOE Joint Genome Institute (JGI-PGF)"/>
            <person name="Walter F."/>
            <person name="Albersmeier A."/>
            <person name="Kalinowski J."/>
            <person name="Ruckert C."/>
        </authorList>
    </citation>
    <scope>NUCLEOTIDE SEQUENCE</scope>
    <source>
        <strain evidence="2">CGMCC 4.7430</strain>
    </source>
</reference>
<feature type="region of interest" description="Disordered" evidence="1">
    <location>
        <begin position="1"/>
        <end position="27"/>
    </location>
</feature>
<evidence type="ECO:0000313" key="2">
    <source>
        <dbReference type="EMBL" id="GGP15499.1"/>
    </source>
</evidence>
<gene>
    <name evidence="2" type="ORF">GCM10012278_75610</name>
</gene>
<accession>A0A918EAI9</accession>
<proteinExistence type="predicted"/>
<reference evidence="2" key="2">
    <citation type="submission" date="2020-09" db="EMBL/GenBank/DDBJ databases">
        <authorList>
            <person name="Sun Q."/>
            <person name="Zhou Y."/>
        </authorList>
    </citation>
    <scope>NUCLEOTIDE SEQUENCE</scope>
    <source>
        <strain evidence="2">CGMCC 4.7430</strain>
    </source>
</reference>
<sequence length="857" mass="95468">MRLVSDDGGSSFFQELKGRDHQDEHSARAAEFRAIPWTAADDQASGYVDPFGPSEDPFIRIILDLDRWLTSLRNQPEPDQLITYLGKVTKELDLPGDRKTVAQHLVGKPGWSRARAALGDSLVAALLDPASEAQDYVRLTRLLLVAGLVERCALKEPRDAAAVQLLLTRRTILLPPGLFPFTKVRPGRALARRPGFADLWVVRDEWSCYVPGEITHVENALRGEFRERVYRRTDETEVTVTDETETTTLNEHELQNTDRFELQSETSRETELAVSVEGQVTTSGQYGPTKVDTHLGGSLDYSLNESSRQALAISKEVVERSLQRVEQRVRRQQVTRTLARVEETNTHRLDNAENKTDSVTGVYRWVDKIQRYQLFRYPHRYLLEFQIPEPAAYLHWLNSEQAPKEHGLAPVPFTVDGTENGAPLSAAMITPDNYRALGARYRVSGLTEPPDEQAVAVALELVAPDKAPGDSTGEKSKAPPKIVKSEDVVIPEGYQAIAMRAASGATRALGTFSDYPGKDGNSALGEASGYHFVWGQVSFAGTDIPLWDGWVTGDKTTIYNKGDFQDQGLVMMTSDLVALKTPCTSKAKLAVIMAGTFKSIVSVNVVCRPLPATVDRWRNNIFDKLAAAYEALDRDFQRMASAEMGARSLWSEQIPPLRAAELVREELKRQVIELLLAGRFDGVDALIEGTDDQRPRPEFATAIAEAPFIQFLEQAFEWSNLTYVCYPYFWAGRQRWAKLQPLTGTDPEFIRFLRSGSARVVVPARPGFEDAVNVFLYCGRLWGGGSAPAPDEELYISVAKEIQELTGAPDQAEAGESWEKRLPTTLVWLDPDPALPKENDNRRLAEPADPICAHEDM</sequence>
<protein>
    <submittedName>
        <fullName evidence="2">Uncharacterized protein</fullName>
    </submittedName>
</protein>
<feature type="compositionally biased region" description="Basic and acidic residues" evidence="1">
    <location>
        <begin position="835"/>
        <end position="857"/>
    </location>
</feature>
<dbReference type="AlphaFoldDB" id="A0A918EAI9"/>
<evidence type="ECO:0000256" key="1">
    <source>
        <dbReference type="SAM" id="MobiDB-lite"/>
    </source>
</evidence>
<feature type="region of interest" description="Disordered" evidence="1">
    <location>
        <begin position="829"/>
        <end position="857"/>
    </location>
</feature>
<dbReference type="Proteomes" id="UP000660745">
    <property type="component" value="Unassembled WGS sequence"/>
</dbReference>
<dbReference type="EMBL" id="BMNK01000018">
    <property type="protein sequence ID" value="GGP15499.1"/>
    <property type="molecule type" value="Genomic_DNA"/>
</dbReference>
<organism evidence="2 3">
    <name type="scientific">Nonomuraea glycinis</name>
    <dbReference type="NCBI Taxonomy" id="2047744"/>
    <lineage>
        <taxon>Bacteria</taxon>
        <taxon>Bacillati</taxon>
        <taxon>Actinomycetota</taxon>
        <taxon>Actinomycetes</taxon>
        <taxon>Streptosporangiales</taxon>
        <taxon>Streptosporangiaceae</taxon>
        <taxon>Nonomuraea</taxon>
    </lineage>
</organism>
<evidence type="ECO:0000313" key="3">
    <source>
        <dbReference type="Proteomes" id="UP000660745"/>
    </source>
</evidence>
<feature type="compositionally biased region" description="Basic and acidic residues" evidence="1">
    <location>
        <begin position="16"/>
        <end position="27"/>
    </location>
</feature>
<name>A0A918EAI9_9ACTN</name>